<evidence type="ECO:0000256" key="1">
    <source>
        <dbReference type="ARBA" id="ARBA00022741"/>
    </source>
</evidence>
<feature type="compositionally biased region" description="Acidic residues" evidence="4">
    <location>
        <begin position="815"/>
        <end position="886"/>
    </location>
</feature>
<keyword evidence="1" id="KW-0547">Nucleotide-binding</keyword>
<feature type="compositionally biased region" description="Gly residues" evidence="4">
    <location>
        <begin position="669"/>
        <end position="681"/>
    </location>
</feature>
<dbReference type="InterPro" id="IPR038718">
    <property type="entry name" value="SNF2-like_sf"/>
</dbReference>
<dbReference type="AlphaFoldDB" id="A0A8J4G7C1"/>
<dbReference type="InterPro" id="IPR000330">
    <property type="entry name" value="SNF2_N"/>
</dbReference>
<dbReference type="EMBL" id="BNCQ01000009">
    <property type="protein sequence ID" value="GIM01561.1"/>
    <property type="molecule type" value="Genomic_DNA"/>
</dbReference>
<dbReference type="PANTHER" id="PTHR45626:SF12">
    <property type="entry name" value="DNA REPAIR PROTEIN RAD16"/>
    <property type="match status" value="1"/>
</dbReference>
<keyword evidence="2" id="KW-0378">Hydrolase</keyword>
<evidence type="ECO:0000256" key="3">
    <source>
        <dbReference type="ARBA" id="ARBA00022840"/>
    </source>
</evidence>
<feature type="compositionally biased region" description="Basic and acidic residues" evidence="4">
    <location>
        <begin position="150"/>
        <end position="163"/>
    </location>
</feature>
<dbReference type="Gene3D" id="3.40.50.10810">
    <property type="entry name" value="Tandem AAA-ATPase domain"/>
    <property type="match status" value="3"/>
</dbReference>
<dbReference type="Proteomes" id="UP000722791">
    <property type="component" value="Unassembled WGS sequence"/>
</dbReference>
<evidence type="ECO:0000256" key="2">
    <source>
        <dbReference type="ARBA" id="ARBA00022801"/>
    </source>
</evidence>
<comment type="caution">
    <text evidence="6">The sequence shown here is derived from an EMBL/GenBank/DDBJ whole genome shotgun (WGS) entry which is preliminary data.</text>
</comment>
<proteinExistence type="predicted"/>
<protein>
    <recommendedName>
        <fullName evidence="5">Helicase ATP-binding domain-containing protein</fullName>
    </recommendedName>
</protein>
<feature type="compositionally biased region" description="Gly residues" evidence="4">
    <location>
        <begin position="223"/>
        <end position="236"/>
    </location>
</feature>
<feature type="compositionally biased region" description="Basic and acidic residues" evidence="4">
    <location>
        <begin position="887"/>
        <end position="898"/>
    </location>
</feature>
<feature type="compositionally biased region" description="Gly residues" evidence="4">
    <location>
        <begin position="123"/>
        <end position="146"/>
    </location>
</feature>
<dbReference type="InterPro" id="IPR050628">
    <property type="entry name" value="SNF2_RAD54_helicase_TF"/>
</dbReference>
<feature type="compositionally biased region" description="Acidic residues" evidence="4">
    <location>
        <begin position="164"/>
        <end position="181"/>
    </location>
</feature>
<dbReference type="GO" id="GO:0005524">
    <property type="term" value="F:ATP binding"/>
    <property type="evidence" value="ECO:0007669"/>
    <property type="project" value="UniProtKB-KW"/>
</dbReference>
<feature type="region of interest" description="Disordered" evidence="4">
    <location>
        <begin position="1"/>
        <end position="308"/>
    </location>
</feature>
<dbReference type="PROSITE" id="PS51192">
    <property type="entry name" value="HELICASE_ATP_BIND_1"/>
    <property type="match status" value="1"/>
</dbReference>
<dbReference type="GO" id="GO:0005634">
    <property type="term" value="C:nucleus"/>
    <property type="evidence" value="ECO:0007669"/>
    <property type="project" value="TreeGrafter"/>
</dbReference>
<accession>A0A8J4G7C1</accession>
<feature type="compositionally biased region" description="Pro residues" evidence="4">
    <location>
        <begin position="494"/>
        <end position="504"/>
    </location>
</feature>
<evidence type="ECO:0000259" key="5">
    <source>
        <dbReference type="PROSITE" id="PS51192"/>
    </source>
</evidence>
<feature type="non-terminal residue" evidence="6">
    <location>
        <position position="1"/>
    </location>
</feature>
<feature type="compositionally biased region" description="Basic residues" evidence="4">
    <location>
        <begin position="685"/>
        <end position="694"/>
    </location>
</feature>
<feature type="compositionally biased region" description="Gly residues" evidence="4">
    <location>
        <begin position="243"/>
        <end position="255"/>
    </location>
</feature>
<feature type="compositionally biased region" description="Basic residues" evidence="4">
    <location>
        <begin position="84"/>
        <end position="97"/>
    </location>
</feature>
<feature type="compositionally biased region" description="Gly residues" evidence="4">
    <location>
        <begin position="776"/>
        <end position="786"/>
    </location>
</feature>
<dbReference type="SMART" id="SM00487">
    <property type="entry name" value="DEXDc"/>
    <property type="match status" value="1"/>
</dbReference>
<feature type="non-terminal residue" evidence="6">
    <location>
        <position position="1191"/>
    </location>
</feature>
<feature type="compositionally biased region" description="Low complexity" evidence="4">
    <location>
        <begin position="57"/>
        <end position="69"/>
    </location>
</feature>
<feature type="compositionally biased region" description="Basic and acidic residues" evidence="4">
    <location>
        <begin position="98"/>
        <end position="109"/>
    </location>
</feature>
<dbReference type="Pfam" id="PF00176">
    <property type="entry name" value="SNF2-rel_dom"/>
    <property type="match status" value="2"/>
</dbReference>
<dbReference type="InterPro" id="IPR027417">
    <property type="entry name" value="P-loop_NTPase"/>
</dbReference>
<name>A0A8J4G7C1_9CHLO</name>
<sequence length="1191" mass="123858">AATAAAAAVATAAGGGDGGGGGRNAAAEVAERTTDGANAKTANTSRKKRSRNGAAGGEAAAEATAAAAGDGEEKAVAPPPPVAGRRRQQPARGKQKSAKLDAVHDELTGRKKAAPAARKKMTGRGGGEGGGGGGGNRGRGAGGVKTGRGRVHDSESEESRDGGDDADGDNEDGDEADDGDSDVILVSEAESEESNEETEEVELVMEEEEQRKPARKRSTARGGKAGGGGGGGSGGGGRRKGSRSGGGGGGRGGGGSRRRRTPAIVGGDGGDDDGEVAAAAVRDASGGGDDDDDDDDDDNRWGPWMKDDPDAEAAAALDAAANHARDMRDPPPELLMPLLPYQKQFLAWAVRQEQGNVRGGILADEMGMGKTIQAIALIVSHRADDLAAAAAAIDQPAATATAATAAAAAAVAAAAKAAVPRPRIALRRPGPFDETTGAAAAARLGAEADCGPGCSHEPAADPNTAAALATGTGGAAATAAAVAKAAEAAAPSSHLPPPPPPPPEANDGLCEHLRAKGGRRKGSRKGRCEICEANLDPRADPSQAGQRYCGATLVVCPVVAIIQWKGEIARFTTHGSLRVLVYHGGKRGQVAGGADGAALREADVVLTTYSVIENEYRRFMLPSKIQCKYCNKRFYPERLKVHLRFFCGPYAVKSEALAKAQKKKPRTEGPGGGGGGGGGGNKKNNNGKRPRSGKGKAAQGSCGFGEETEQDEEDELDDGDAGDGDGGHGEAAAWSKAAKAATAATAARKKEGKTATTSAAKGASKGGAAAVKGSTGRNGGSGGGGRRQACSTANASGRAGTRQLRRRQPVRKEADEEVEEEGAEEEEEEEEAAASDESDFQPDSDEAAAAEREEEDEEVVVSEDGDHEEEEDDEVVDLVSEDEEKDDDRSKGKGKDDAATAGGKGVRPRPSAAAMRRDRADLAELEAEAMIEAAARAAPRKPQDASVLHKVAWRRIILDEAHCIKDRRCSTAKAVFALNSKYKWALSGTPLQNRVAELYSLIRFLRIYPYAYYFCRKAGAACGCSSLDYPFTRHHRQCDLCSHSPLSHYCWWNRFVANPIKAHGYSGRGRTALMLLKNRILPAILLRRTKVQCADDLALPPRTVLLRRDRFDELEEDYYQALYTQSQAQFGAYVESGTLLNNYAHIFDLLIRLRQAVDHPYLVIFSATATAAVDRGSGAGGGSVKSPAEQR</sequence>
<evidence type="ECO:0000313" key="7">
    <source>
        <dbReference type="Proteomes" id="UP000722791"/>
    </source>
</evidence>
<feature type="compositionally biased region" description="Acidic residues" evidence="4">
    <location>
        <begin position="706"/>
        <end position="723"/>
    </location>
</feature>
<reference evidence="6" key="1">
    <citation type="journal article" date="2021" name="Proc. Natl. Acad. Sci. U.S.A.">
        <title>Three genomes in the algal genus Volvox reveal the fate of a haploid sex-determining region after a transition to homothallism.</title>
        <authorList>
            <person name="Yamamoto K."/>
            <person name="Hamaji T."/>
            <person name="Kawai-Toyooka H."/>
            <person name="Matsuzaki R."/>
            <person name="Takahashi F."/>
            <person name="Nishimura Y."/>
            <person name="Kawachi M."/>
            <person name="Noguchi H."/>
            <person name="Minakuchi Y."/>
            <person name="Umen J.G."/>
            <person name="Toyoda A."/>
            <person name="Nozaki H."/>
        </authorList>
    </citation>
    <scope>NUCLEOTIDE SEQUENCE</scope>
    <source>
        <strain evidence="6">NIES-3785</strain>
    </source>
</reference>
<dbReference type="InterPro" id="IPR014001">
    <property type="entry name" value="Helicase_ATP-bd"/>
</dbReference>
<feature type="region of interest" description="Disordered" evidence="4">
    <location>
        <begin position="487"/>
        <end position="509"/>
    </location>
</feature>
<feature type="compositionally biased region" description="Basic residues" evidence="4">
    <location>
        <begin position="110"/>
        <end position="122"/>
    </location>
</feature>
<feature type="compositionally biased region" description="Low complexity" evidence="4">
    <location>
        <begin position="730"/>
        <end position="746"/>
    </location>
</feature>
<feature type="compositionally biased region" description="Acidic residues" evidence="4">
    <location>
        <begin position="189"/>
        <end position="208"/>
    </location>
</feature>
<dbReference type="GO" id="GO:0008094">
    <property type="term" value="F:ATP-dependent activity, acting on DNA"/>
    <property type="evidence" value="ECO:0007669"/>
    <property type="project" value="TreeGrafter"/>
</dbReference>
<organism evidence="6 7">
    <name type="scientific">Volvox reticuliferus</name>
    <dbReference type="NCBI Taxonomy" id="1737510"/>
    <lineage>
        <taxon>Eukaryota</taxon>
        <taxon>Viridiplantae</taxon>
        <taxon>Chlorophyta</taxon>
        <taxon>core chlorophytes</taxon>
        <taxon>Chlorophyceae</taxon>
        <taxon>CS clade</taxon>
        <taxon>Chlamydomonadales</taxon>
        <taxon>Volvocaceae</taxon>
        <taxon>Volvox</taxon>
    </lineage>
</organism>
<dbReference type="GO" id="GO:0006289">
    <property type="term" value="P:nucleotide-excision repair"/>
    <property type="evidence" value="ECO:0007669"/>
    <property type="project" value="TreeGrafter"/>
</dbReference>
<gene>
    <name evidence="6" type="ORF">Vretimale_6352</name>
</gene>
<feature type="compositionally biased region" description="Low complexity" evidence="4">
    <location>
        <begin position="1"/>
        <end position="12"/>
    </location>
</feature>
<dbReference type="GO" id="GO:0016787">
    <property type="term" value="F:hydrolase activity"/>
    <property type="evidence" value="ECO:0007669"/>
    <property type="project" value="UniProtKB-KW"/>
</dbReference>
<evidence type="ECO:0000256" key="4">
    <source>
        <dbReference type="SAM" id="MobiDB-lite"/>
    </source>
</evidence>
<feature type="compositionally biased region" description="Low complexity" evidence="4">
    <location>
        <begin position="754"/>
        <end position="775"/>
    </location>
</feature>
<feature type="compositionally biased region" description="Gly residues" evidence="4">
    <location>
        <begin position="13"/>
        <end position="23"/>
    </location>
</feature>
<feature type="region of interest" description="Disordered" evidence="4">
    <location>
        <begin position="658"/>
        <end position="916"/>
    </location>
</feature>
<keyword evidence="3" id="KW-0067">ATP-binding</keyword>
<evidence type="ECO:0000313" key="6">
    <source>
        <dbReference type="EMBL" id="GIM01561.1"/>
    </source>
</evidence>
<dbReference type="PANTHER" id="PTHR45626">
    <property type="entry name" value="TRANSCRIPTION TERMINATION FACTOR 2-RELATED"/>
    <property type="match status" value="1"/>
</dbReference>
<feature type="compositionally biased region" description="Acidic residues" evidence="4">
    <location>
        <begin position="288"/>
        <end position="298"/>
    </location>
</feature>
<dbReference type="SUPFAM" id="SSF52540">
    <property type="entry name" value="P-loop containing nucleoside triphosphate hydrolases"/>
    <property type="match status" value="3"/>
</dbReference>
<feature type="domain" description="Helicase ATP-binding" evidence="5">
    <location>
        <begin position="953"/>
        <end position="1008"/>
    </location>
</feature>